<protein>
    <recommendedName>
        <fullName evidence="4">Phosphate-binding protein</fullName>
    </recommendedName>
</protein>
<feature type="domain" description="PBP" evidence="5">
    <location>
        <begin position="24"/>
        <end position="281"/>
    </location>
</feature>
<keyword evidence="2 4" id="KW-0813">Transport</keyword>
<evidence type="ECO:0000256" key="1">
    <source>
        <dbReference type="ARBA" id="ARBA00008725"/>
    </source>
</evidence>
<evidence type="ECO:0000256" key="2">
    <source>
        <dbReference type="ARBA" id="ARBA00022448"/>
    </source>
</evidence>
<dbReference type="GO" id="GO:0042301">
    <property type="term" value="F:phosphate ion binding"/>
    <property type="evidence" value="ECO:0007669"/>
    <property type="project" value="UniProtKB-UniRule"/>
</dbReference>
<name>A0AB37UGI0_9CYAN</name>
<dbReference type="EMBL" id="RSCK01000044">
    <property type="protein sequence ID" value="RUT10372.1"/>
    <property type="molecule type" value="Genomic_DNA"/>
</dbReference>
<dbReference type="InterPro" id="IPR024370">
    <property type="entry name" value="PBP_domain"/>
</dbReference>
<sequence length="328" mass="35906">MFNGRILLTALMFSLGLTACSATAQEKQSEVSVDGGAVGYPIHQAVAEEFQKENPDAQVSVASSGTGGGFSKFCNGDINVVGASRAIRDEEIETCKKKGIEVVELPIALDGMAVIVNRQNNFAKCLSIEELNKMWNSKSTGKVTNWNQVNSKFPDHPLRLYAPGSDTGTFDYFTQAVSGKARNSRTDYTPSNNQNVLVQGVLGDENGLAYLGISYYIANQDRLNLVAVKDPQGQCQKPVPIDNVVKNIYTPLSRPLFIYVSKNSLENEPAIAKFVNFYVDNSWKWVEQSGYVSLPDEAYPKIKQKLASKETGSKFKDAKPGEPIAELL</sequence>
<accession>A0AB37UGI0</accession>
<dbReference type="CDD" id="cd13654">
    <property type="entry name" value="PBP2_phosphate_like_2"/>
    <property type="match status" value="1"/>
</dbReference>
<evidence type="ECO:0000313" key="7">
    <source>
        <dbReference type="Proteomes" id="UP000282574"/>
    </source>
</evidence>
<dbReference type="Proteomes" id="UP000282574">
    <property type="component" value="Unassembled WGS sequence"/>
</dbReference>
<dbReference type="PROSITE" id="PS51257">
    <property type="entry name" value="PROKAR_LIPOPROTEIN"/>
    <property type="match status" value="1"/>
</dbReference>
<dbReference type="RefSeq" id="WP_106168467.1">
    <property type="nucleotide sequence ID" value="NZ_JAVKZF010000004.1"/>
</dbReference>
<gene>
    <name evidence="6" type="primary">pstS</name>
    <name evidence="6" type="ORF">DSM107010_43680</name>
</gene>
<organism evidence="6 7">
    <name type="scientific">Chroococcidiopsis cubana SAG 39.79</name>
    <dbReference type="NCBI Taxonomy" id="388085"/>
    <lineage>
        <taxon>Bacteria</taxon>
        <taxon>Bacillati</taxon>
        <taxon>Cyanobacteriota</taxon>
        <taxon>Cyanophyceae</taxon>
        <taxon>Chroococcidiopsidales</taxon>
        <taxon>Chroococcidiopsidaceae</taxon>
        <taxon>Chroococcidiopsis</taxon>
    </lineage>
</organism>
<dbReference type="SUPFAM" id="SSF53850">
    <property type="entry name" value="Periplasmic binding protein-like II"/>
    <property type="match status" value="1"/>
</dbReference>
<dbReference type="NCBIfam" id="TIGR02136">
    <property type="entry name" value="ptsS_2"/>
    <property type="match status" value="1"/>
</dbReference>
<feature type="chain" id="PRO_5044045785" description="Phosphate-binding protein" evidence="4">
    <location>
        <begin position="25"/>
        <end position="328"/>
    </location>
</feature>
<evidence type="ECO:0000313" key="6">
    <source>
        <dbReference type="EMBL" id="RUT10372.1"/>
    </source>
</evidence>
<evidence type="ECO:0000256" key="4">
    <source>
        <dbReference type="RuleBase" id="RU367119"/>
    </source>
</evidence>
<dbReference type="GO" id="GO:0006817">
    <property type="term" value="P:phosphate ion transport"/>
    <property type="evidence" value="ECO:0007669"/>
    <property type="project" value="UniProtKB-UniRule"/>
</dbReference>
<dbReference type="InterPro" id="IPR011862">
    <property type="entry name" value="Phos-bd"/>
</dbReference>
<dbReference type="PANTHER" id="PTHR30570:SF1">
    <property type="entry name" value="PHOSPHATE-BINDING PROTEIN PSTS"/>
    <property type="match status" value="1"/>
</dbReference>
<feature type="signal peptide" evidence="4">
    <location>
        <begin position="1"/>
        <end position="24"/>
    </location>
</feature>
<dbReference type="PANTHER" id="PTHR30570">
    <property type="entry name" value="PERIPLASMIC PHOSPHATE BINDING COMPONENT OF PHOSPHATE ABC TRANSPORTER"/>
    <property type="match status" value="1"/>
</dbReference>
<dbReference type="Gene3D" id="3.40.190.10">
    <property type="entry name" value="Periplasmic binding protein-like II"/>
    <property type="match status" value="2"/>
</dbReference>
<reference evidence="6 7" key="1">
    <citation type="journal article" date="2019" name="Genome Biol. Evol.">
        <title>Day and night: Metabolic profiles and evolutionary relationships of six axenic non-marine cyanobacteria.</title>
        <authorList>
            <person name="Will S.E."/>
            <person name="Henke P."/>
            <person name="Boedeker C."/>
            <person name="Huang S."/>
            <person name="Brinkmann H."/>
            <person name="Rohde M."/>
            <person name="Jarek M."/>
            <person name="Friedl T."/>
            <person name="Seufert S."/>
            <person name="Schumacher M."/>
            <person name="Overmann J."/>
            <person name="Neumann-Schaal M."/>
            <person name="Petersen J."/>
        </authorList>
    </citation>
    <scope>NUCLEOTIDE SEQUENCE [LARGE SCALE GENOMIC DNA]</scope>
    <source>
        <strain evidence="6 7">SAG 39.79</strain>
    </source>
</reference>
<keyword evidence="7" id="KW-1185">Reference proteome</keyword>
<dbReference type="AlphaFoldDB" id="A0AB37UGI0"/>
<proteinExistence type="inferred from homology"/>
<evidence type="ECO:0000256" key="3">
    <source>
        <dbReference type="ARBA" id="ARBA00022729"/>
    </source>
</evidence>
<comment type="function">
    <text evidence="4">Involved in the system for phosphate transport across the cytoplasmic membrane.</text>
</comment>
<dbReference type="InterPro" id="IPR050811">
    <property type="entry name" value="Phosphate_ABC_transporter"/>
</dbReference>
<dbReference type="Pfam" id="PF12849">
    <property type="entry name" value="PBP_like_2"/>
    <property type="match status" value="1"/>
</dbReference>
<comment type="caution">
    <text evidence="6">The sequence shown here is derived from an EMBL/GenBank/DDBJ whole genome shotgun (WGS) entry which is preliminary data.</text>
</comment>
<keyword evidence="4" id="KW-0592">Phosphate transport</keyword>
<comment type="similarity">
    <text evidence="1 4">Belongs to the PstS family.</text>
</comment>
<evidence type="ECO:0000259" key="5">
    <source>
        <dbReference type="Pfam" id="PF12849"/>
    </source>
</evidence>
<keyword evidence="3 4" id="KW-0732">Signal</keyword>